<dbReference type="PROSITE" id="PS50893">
    <property type="entry name" value="ABC_TRANSPORTER_2"/>
    <property type="match status" value="2"/>
</dbReference>
<dbReference type="GO" id="GO:0015833">
    <property type="term" value="P:peptide transport"/>
    <property type="evidence" value="ECO:0007669"/>
    <property type="project" value="InterPro"/>
</dbReference>
<dbReference type="InterPro" id="IPR017871">
    <property type="entry name" value="ABC_transporter-like_CS"/>
</dbReference>
<dbReference type="CDD" id="cd03257">
    <property type="entry name" value="ABC_NikE_OppD_transporters"/>
    <property type="match status" value="2"/>
</dbReference>
<dbReference type="GO" id="GO:0055085">
    <property type="term" value="P:transmembrane transport"/>
    <property type="evidence" value="ECO:0007669"/>
    <property type="project" value="UniProtKB-ARBA"/>
</dbReference>
<dbReference type="Gene3D" id="3.40.50.300">
    <property type="entry name" value="P-loop containing nucleotide triphosphate hydrolases"/>
    <property type="match status" value="2"/>
</dbReference>
<sequence>MSVVSVRDLCVTLAGTTIVDGVSFSIEAGRCLGIVGESGAGKTVTARSLLGLAPAGAIVTATELSVAGVDARALTEAQWRAVRGARVGLVSQDALVSLDPLRRVGAEVIEPLAIHESGLGRVERQQRMLRLLEQVALPEPAVRARDYPHELSGGLRQRALIASALAATPALLVADEPTTALDATVQAQVIALLHDLKRQGLALLLISHDLNVIRALADDIAVMKDGRFVEVAPTAALLAAPQHPYTRELLAAAALDRAPESAPAGPVVLAARDLGRTYRTPGRFRGGTARQAVTGVSFDLLAGHTLGIVGESGSGKSTLARMLLGIEKPDSGVVLLHGEPWSALPESQRRARRGQIQLIHQDSVSAFDPRFTVLQILSEAIAVDGTPRRARRARAAALLQRVALPEALLPRRAHELSGGQRQRVAIARALARAPRVLVCDEPVSALDVSIQAQVLDLLGELQRETGLALVFISHDLAVVRALSHDILVMKDGVVVEQGGAAAVLDAPEHPFTRALLAAGPGPSSAGDTHPR</sequence>
<dbReference type="PANTHER" id="PTHR43776">
    <property type="entry name" value="TRANSPORT ATP-BINDING PROTEIN"/>
    <property type="match status" value="1"/>
</dbReference>
<dbReference type="Proteomes" id="UP000272015">
    <property type="component" value="Unassembled WGS sequence"/>
</dbReference>
<dbReference type="Pfam" id="PF08352">
    <property type="entry name" value="oligo_HPY"/>
    <property type="match status" value="2"/>
</dbReference>
<dbReference type="InterPro" id="IPR013563">
    <property type="entry name" value="Oligopep_ABC_C"/>
</dbReference>
<name>A0A3A5MBE3_9MICO</name>
<evidence type="ECO:0000256" key="3">
    <source>
        <dbReference type="ARBA" id="ARBA00022741"/>
    </source>
</evidence>
<accession>A0A3A5MBE3</accession>
<dbReference type="InterPro" id="IPR050319">
    <property type="entry name" value="ABC_transp_ATP-bind"/>
</dbReference>
<feature type="domain" description="ABC transporter" evidence="5">
    <location>
        <begin position="269"/>
        <end position="516"/>
    </location>
</feature>
<dbReference type="RefSeq" id="WP_119976201.1">
    <property type="nucleotide sequence ID" value="NZ_JBHSQA010000009.1"/>
</dbReference>
<keyword evidence="2" id="KW-0813">Transport</keyword>
<evidence type="ECO:0000256" key="2">
    <source>
        <dbReference type="ARBA" id="ARBA00022448"/>
    </source>
</evidence>
<evidence type="ECO:0000259" key="5">
    <source>
        <dbReference type="PROSITE" id="PS50893"/>
    </source>
</evidence>
<dbReference type="OrthoDB" id="4008250at2"/>
<evidence type="ECO:0000313" key="6">
    <source>
        <dbReference type="EMBL" id="RJT85659.1"/>
    </source>
</evidence>
<keyword evidence="3" id="KW-0547">Nucleotide-binding</keyword>
<comment type="caution">
    <text evidence="6">The sequence shown here is derived from an EMBL/GenBank/DDBJ whole genome shotgun (WGS) entry which is preliminary data.</text>
</comment>
<keyword evidence="4 6" id="KW-0067">ATP-binding</keyword>
<dbReference type="GO" id="GO:0005524">
    <property type="term" value="F:ATP binding"/>
    <property type="evidence" value="ECO:0007669"/>
    <property type="project" value="UniProtKB-KW"/>
</dbReference>
<dbReference type="NCBIfam" id="NF007739">
    <property type="entry name" value="PRK10419.1"/>
    <property type="match status" value="2"/>
</dbReference>
<protein>
    <submittedName>
        <fullName evidence="6">ABC transporter ATP-binding protein</fullName>
    </submittedName>
</protein>
<gene>
    <name evidence="6" type="ORF">D6T64_18790</name>
</gene>
<dbReference type="InterPro" id="IPR027417">
    <property type="entry name" value="P-loop_NTPase"/>
</dbReference>
<comment type="similarity">
    <text evidence="1">Belongs to the ABC transporter superfamily.</text>
</comment>
<dbReference type="SMART" id="SM00382">
    <property type="entry name" value="AAA"/>
    <property type="match status" value="2"/>
</dbReference>
<dbReference type="GO" id="GO:0016887">
    <property type="term" value="F:ATP hydrolysis activity"/>
    <property type="evidence" value="ECO:0007669"/>
    <property type="project" value="InterPro"/>
</dbReference>
<dbReference type="SUPFAM" id="SSF52540">
    <property type="entry name" value="P-loop containing nucleoside triphosphate hydrolases"/>
    <property type="match status" value="2"/>
</dbReference>
<feature type="domain" description="ABC transporter" evidence="5">
    <location>
        <begin position="4"/>
        <end position="250"/>
    </location>
</feature>
<dbReference type="Pfam" id="PF00005">
    <property type="entry name" value="ABC_tran"/>
    <property type="match status" value="2"/>
</dbReference>
<keyword evidence="7" id="KW-1185">Reference proteome</keyword>
<dbReference type="InterPro" id="IPR003439">
    <property type="entry name" value="ABC_transporter-like_ATP-bd"/>
</dbReference>
<organism evidence="6 7">
    <name type="scientific">Cryobacterium melibiosiphilum</name>
    <dbReference type="NCBI Taxonomy" id="995039"/>
    <lineage>
        <taxon>Bacteria</taxon>
        <taxon>Bacillati</taxon>
        <taxon>Actinomycetota</taxon>
        <taxon>Actinomycetes</taxon>
        <taxon>Micrococcales</taxon>
        <taxon>Microbacteriaceae</taxon>
        <taxon>Cryobacterium</taxon>
    </lineage>
</organism>
<evidence type="ECO:0000313" key="7">
    <source>
        <dbReference type="Proteomes" id="UP000272015"/>
    </source>
</evidence>
<dbReference type="NCBIfam" id="NF008453">
    <property type="entry name" value="PRK11308.1"/>
    <property type="match status" value="2"/>
</dbReference>
<dbReference type="PANTHER" id="PTHR43776:SF7">
    <property type="entry name" value="D,D-DIPEPTIDE TRANSPORT ATP-BINDING PROTEIN DDPF-RELATED"/>
    <property type="match status" value="1"/>
</dbReference>
<dbReference type="EMBL" id="QZVS01000095">
    <property type="protein sequence ID" value="RJT85659.1"/>
    <property type="molecule type" value="Genomic_DNA"/>
</dbReference>
<dbReference type="InterPro" id="IPR003593">
    <property type="entry name" value="AAA+_ATPase"/>
</dbReference>
<reference evidence="6 7" key="1">
    <citation type="submission" date="2018-09" db="EMBL/GenBank/DDBJ databases">
        <title>Novel species of Cryobacterium.</title>
        <authorList>
            <person name="Liu Q."/>
            <person name="Xin Y.-H."/>
        </authorList>
    </citation>
    <scope>NUCLEOTIDE SEQUENCE [LARGE SCALE GENOMIC DNA]</scope>
    <source>
        <strain evidence="6 7">Hh39</strain>
    </source>
</reference>
<dbReference type="PROSITE" id="PS00211">
    <property type="entry name" value="ABC_TRANSPORTER_1"/>
    <property type="match status" value="1"/>
</dbReference>
<evidence type="ECO:0000256" key="1">
    <source>
        <dbReference type="ARBA" id="ARBA00005417"/>
    </source>
</evidence>
<evidence type="ECO:0000256" key="4">
    <source>
        <dbReference type="ARBA" id="ARBA00022840"/>
    </source>
</evidence>
<dbReference type="AlphaFoldDB" id="A0A3A5MBE3"/>
<proteinExistence type="inferred from homology"/>